<gene>
    <name evidence="1" type="ORF">CYK00_07085</name>
</gene>
<evidence type="ECO:0000313" key="1">
    <source>
        <dbReference type="EMBL" id="PLA39959.1"/>
    </source>
</evidence>
<name>A0A2I1XBH9_NEISI</name>
<dbReference type="AlphaFoldDB" id="A0A2I1XBH9"/>
<proteinExistence type="predicted"/>
<evidence type="ECO:0008006" key="3">
    <source>
        <dbReference type="Google" id="ProtNLM"/>
    </source>
</evidence>
<dbReference type="Proteomes" id="UP000234767">
    <property type="component" value="Unassembled WGS sequence"/>
</dbReference>
<organism evidence="1 2">
    <name type="scientific">Neisseria sicca</name>
    <dbReference type="NCBI Taxonomy" id="490"/>
    <lineage>
        <taxon>Bacteria</taxon>
        <taxon>Pseudomonadati</taxon>
        <taxon>Pseudomonadota</taxon>
        <taxon>Betaproteobacteria</taxon>
        <taxon>Neisseriales</taxon>
        <taxon>Neisseriaceae</taxon>
        <taxon>Neisseria</taxon>
    </lineage>
</organism>
<dbReference type="InterPro" id="IPR009279">
    <property type="entry name" value="Portal_Mu"/>
</dbReference>
<evidence type="ECO:0000313" key="2">
    <source>
        <dbReference type="Proteomes" id="UP000234767"/>
    </source>
</evidence>
<dbReference type="EMBL" id="PKJO01000008">
    <property type="protein sequence ID" value="PLA39959.1"/>
    <property type="molecule type" value="Genomic_DNA"/>
</dbReference>
<dbReference type="Pfam" id="PF06074">
    <property type="entry name" value="Portal_Mu"/>
    <property type="match status" value="1"/>
</dbReference>
<comment type="caution">
    <text evidence="1">The sequence shown here is derived from an EMBL/GenBank/DDBJ whole genome shotgun (WGS) entry which is preliminary data.</text>
</comment>
<reference evidence="1 2" key="1">
    <citation type="submission" date="2017-12" db="EMBL/GenBank/DDBJ databases">
        <title>Phylogenetic diversity of female urinary microbiome.</title>
        <authorList>
            <person name="Thomas-White K."/>
            <person name="Wolfe A.J."/>
        </authorList>
    </citation>
    <scope>NUCLEOTIDE SEQUENCE [LARGE SCALE GENOMIC DNA]</scope>
    <source>
        <strain evidence="1 2">UMB0321</strain>
    </source>
</reference>
<accession>A0A2I1XBH9</accession>
<protein>
    <recommendedName>
        <fullName evidence="3">DUF935 domain-containing protein</fullName>
    </recommendedName>
</protein>
<sequence length="489" mass="55015">MPKPHLKLKTSQGIMTFKPQDLSAHLAVSRPFFSGFDGWLPNPDPVLRKMGRQISVYRELMRDPLVGSLVRRRKAAVARLEWRLEGDDTPKNVRDFIDSWLAETDVYRLIKDVLNAVFYGYQPIELIWRTDSAWLPEKIIAKPQEWFAFNDDGELRYIQNGLTDTVPPPYKFLCPTHEADYLNPYGLGDLGLVFWLVTFKRGGLKFWMQFTEKYGAPWLIGKEPRSNTPQDTDKLLDALEALIGNSVGTIPNDSSVEIHEASGKASSIDAYDKLIRYCRSEISIALLGQDQTTEKDSTHASATAGLEVTDDIRDGDTRIVEAALNQLIKWVVEINFGDVSAPKFVLFENEESGTKERAERDKMMVDAGAKFTNQYWQRTYGLEDGDLADEVQPTQEGRSADFAEFDLTDAGLVIDGLAPDTGILNKQGERLTAVLVAELRQGETAENLLDRLSAAYPNMDDTALQNELARLIFLSDLVGRIEVVQELKS</sequence>
<dbReference type="RefSeq" id="WP_101810388.1">
    <property type="nucleotide sequence ID" value="NZ_PKJO01000008.1"/>
</dbReference>